<evidence type="ECO:0000313" key="3">
    <source>
        <dbReference type="Proteomes" id="UP000235371"/>
    </source>
</evidence>
<keyword evidence="1" id="KW-0732">Signal</keyword>
<dbReference type="AlphaFoldDB" id="A0A2J6SJC6"/>
<gene>
    <name evidence="2" type="ORF">K444DRAFT_648576</name>
</gene>
<dbReference type="Proteomes" id="UP000235371">
    <property type="component" value="Unassembled WGS sequence"/>
</dbReference>
<dbReference type="STRING" id="1095630.A0A2J6SJC6"/>
<name>A0A2J6SJC6_9HELO</name>
<proteinExistence type="predicted"/>
<sequence>MRFTRSLVLHSAWMLYTATTALASCNADNCLRAIRASAFPTRLGTADCSSYFLATVSTTTVTDKPTVITITPTAIPAYASGCQGSARYSSGCSCISVTHSTTTISASHTPINTANPYAIVSPNSCHPAVAPTGSPIGESNSSFSDANGGLSYRQFPGSQFILSKGSDELSVDLSDLHAAVISDSSGDTLIMYDNGTFVAFLAKCALEVVGKWPLPSAPGSSARRDLGELLARDASSLVCNAAQFFCNDWRGVGIAALATSVSCHLIGAAIGEAVGGGIGFLGNALGPEVGIPATIAGLILGKKYGEYACNVGVAILLFELCQACPSNKCPPGKISCVAGGPCQDALSDPNNCERCGNVCPSGVCINAQCSAPVCAGSTCNSLNSCGGSCFCFETADGTGFCGPSESCTPLPDCTSTKDCQQGWVCATGTCCGRNVCLQACGAPLGRRELLGIRGNATELYTNGWVNLGV</sequence>
<reference evidence="2 3" key="1">
    <citation type="submission" date="2016-04" db="EMBL/GenBank/DDBJ databases">
        <title>A degradative enzymes factory behind the ericoid mycorrhizal symbiosis.</title>
        <authorList>
            <consortium name="DOE Joint Genome Institute"/>
            <person name="Martino E."/>
            <person name="Morin E."/>
            <person name="Grelet G."/>
            <person name="Kuo A."/>
            <person name="Kohler A."/>
            <person name="Daghino S."/>
            <person name="Barry K."/>
            <person name="Choi C."/>
            <person name="Cichocki N."/>
            <person name="Clum A."/>
            <person name="Copeland A."/>
            <person name="Hainaut M."/>
            <person name="Haridas S."/>
            <person name="Labutti K."/>
            <person name="Lindquist E."/>
            <person name="Lipzen A."/>
            <person name="Khouja H.-R."/>
            <person name="Murat C."/>
            <person name="Ohm R."/>
            <person name="Olson A."/>
            <person name="Spatafora J."/>
            <person name="Veneault-Fourrey C."/>
            <person name="Henrissat B."/>
            <person name="Grigoriev I."/>
            <person name="Martin F."/>
            <person name="Perotto S."/>
        </authorList>
    </citation>
    <scope>NUCLEOTIDE SEQUENCE [LARGE SCALE GENOMIC DNA]</scope>
    <source>
        <strain evidence="2 3">E</strain>
    </source>
</reference>
<dbReference type="InParanoid" id="A0A2J6SJC6"/>
<dbReference type="PROSITE" id="PS51257">
    <property type="entry name" value="PROKAR_LIPOPROTEIN"/>
    <property type="match status" value="1"/>
</dbReference>
<feature type="chain" id="PRO_5014329655" description="4Fe-4S ferredoxin-type domain-containing protein" evidence="1">
    <location>
        <begin position="24"/>
        <end position="469"/>
    </location>
</feature>
<feature type="signal peptide" evidence="1">
    <location>
        <begin position="1"/>
        <end position="23"/>
    </location>
</feature>
<dbReference type="OrthoDB" id="3548443at2759"/>
<evidence type="ECO:0000313" key="2">
    <source>
        <dbReference type="EMBL" id="PMD50856.1"/>
    </source>
</evidence>
<dbReference type="EMBL" id="KZ613913">
    <property type="protein sequence ID" value="PMD50856.1"/>
    <property type="molecule type" value="Genomic_DNA"/>
</dbReference>
<protein>
    <recommendedName>
        <fullName evidence="4">4Fe-4S ferredoxin-type domain-containing protein</fullName>
    </recommendedName>
</protein>
<dbReference type="GeneID" id="36593553"/>
<accession>A0A2J6SJC6</accession>
<evidence type="ECO:0008006" key="4">
    <source>
        <dbReference type="Google" id="ProtNLM"/>
    </source>
</evidence>
<dbReference type="RefSeq" id="XP_024727760.1">
    <property type="nucleotide sequence ID" value="XM_024885476.1"/>
</dbReference>
<evidence type="ECO:0000256" key="1">
    <source>
        <dbReference type="SAM" id="SignalP"/>
    </source>
</evidence>
<keyword evidence="3" id="KW-1185">Reference proteome</keyword>
<organism evidence="2 3">
    <name type="scientific">Hyaloscypha bicolor E</name>
    <dbReference type="NCBI Taxonomy" id="1095630"/>
    <lineage>
        <taxon>Eukaryota</taxon>
        <taxon>Fungi</taxon>
        <taxon>Dikarya</taxon>
        <taxon>Ascomycota</taxon>
        <taxon>Pezizomycotina</taxon>
        <taxon>Leotiomycetes</taxon>
        <taxon>Helotiales</taxon>
        <taxon>Hyaloscyphaceae</taxon>
        <taxon>Hyaloscypha</taxon>
        <taxon>Hyaloscypha bicolor</taxon>
    </lineage>
</organism>